<dbReference type="SUPFAM" id="SSF53800">
    <property type="entry name" value="Chelatase"/>
    <property type="match status" value="1"/>
</dbReference>
<evidence type="ECO:0000256" key="3">
    <source>
        <dbReference type="ARBA" id="ARBA00022573"/>
    </source>
</evidence>
<dbReference type="Gene3D" id="3.40.50.10230">
    <property type="entry name" value="Cobalamin biosynthesis CobH/CbiC, precorrin-8X methylmutase"/>
    <property type="match status" value="1"/>
</dbReference>
<dbReference type="PANTHER" id="PTHR43588:SF1">
    <property type="entry name" value="COBALT-PRECORRIN-8 METHYLMUTASE"/>
    <property type="match status" value="1"/>
</dbReference>
<accession>G2JAK5</accession>
<comment type="caution">
    <text evidence="8">The sequence shown here is derived from an EMBL/GenBank/DDBJ whole genome shotgun (WGS) entry which is preliminary data.</text>
</comment>
<dbReference type="InterPro" id="IPR002762">
    <property type="entry name" value="CbiX-like"/>
</dbReference>
<dbReference type="RefSeq" id="WP_006682937.1">
    <property type="nucleotide sequence ID" value="NZ_CAFB01000048.1"/>
</dbReference>
<feature type="domain" description="Cobalamin biosynthesis precorrin-8X methylmutase CobH/CbiC" evidence="7">
    <location>
        <begin position="318"/>
        <end position="512"/>
    </location>
</feature>
<evidence type="ECO:0000313" key="9">
    <source>
        <dbReference type="Proteomes" id="UP000054051"/>
    </source>
</evidence>
<organism evidence="8 9">
    <name type="scientific">Candidatus Glomeribacter gigasporarum BEG34</name>
    <dbReference type="NCBI Taxonomy" id="1070319"/>
    <lineage>
        <taxon>Bacteria</taxon>
        <taxon>Pseudomonadati</taxon>
        <taxon>Pseudomonadota</taxon>
        <taxon>Betaproteobacteria</taxon>
        <taxon>Burkholderiales</taxon>
        <taxon>Burkholderiaceae</taxon>
        <taxon>Candidatus Glomeribacter</taxon>
    </lineage>
</organism>
<dbReference type="EMBL" id="CAFB01000048">
    <property type="protein sequence ID" value="CCD29807.1"/>
    <property type="molecule type" value="Genomic_DNA"/>
</dbReference>
<dbReference type="GO" id="GO:0009236">
    <property type="term" value="P:cobalamin biosynthetic process"/>
    <property type="evidence" value="ECO:0007669"/>
    <property type="project" value="UniProtKB-UniPathway"/>
</dbReference>
<dbReference type="UniPathway" id="UPA00148"/>
<protein>
    <submittedName>
        <fullName evidence="8">Precorrin-8X methylmutase CbiC/CobH (Precorrin isomerase)</fullName>
        <ecNumber evidence="8">5.4.1.2</ecNumber>
    </submittedName>
</protein>
<dbReference type="InterPro" id="IPR036588">
    <property type="entry name" value="CobH/CbiC_sf"/>
</dbReference>
<evidence type="ECO:0000256" key="2">
    <source>
        <dbReference type="ARBA" id="ARBA00009774"/>
    </source>
</evidence>
<keyword evidence="9" id="KW-1185">Reference proteome</keyword>
<reference evidence="8 9" key="1">
    <citation type="submission" date="2011-08" db="EMBL/GenBank/DDBJ databases">
        <title>The genome of the obligate endobacterium of an arbuscular mycorrhizal fungus reveals an interphylum network of nutritional interactions.</title>
        <authorList>
            <person name="Ghignone S."/>
            <person name="Salvioli A."/>
            <person name="Anca I."/>
            <person name="Lumini E."/>
            <person name="Ortu G."/>
            <person name="Petiti L."/>
            <person name="Cruveiller S."/>
            <person name="Bianciotto V."/>
            <person name="Piffanelli P."/>
            <person name="Lanfranco L."/>
            <person name="Bonfante P."/>
        </authorList>
    </citation>
    <scope>NUCLEOTIDE SEQUENCE [LARGE SCALE GENOMIC DNA]</scope>
    <source>
        <strain evidence="8 9">BEG34</strain>
    </source>
</reference>
<dbReference type="eggNOG" id="COG2082">
    <property type="taxonomic scope" value="Bacteria"/>
</dbReference>
<keyword evidence="4" id="KW-0479">Metal-binding</keyword>
<dbReference type="eggNOG" id="COG2138">
    <property type="taxonomic scope" value="Bacteria"/>
</dbReference>
<proteinExistence type="inferred from homology"/>
<keyword evidence="6" id="KW-0456">Lyase</keyword>
<comment type="similarity">
    <text evidence="2">Belongs to the CobH/CbiC family.</text>
</comment>
<evidence type="ECO:0000256" key="5">
    <source>
        <dbReference type="ARBA" id="ARBA00023235"/>
    </source>
</evidence>
<dbReference type="Gene3D" id="3.40.50.1400">
    <property type="match status" value="2"/>
</dbReference>
<dbReference type="AlphaFoldDB" id="G2JAK5"/>
<dbReference type="Pfam" id="PF01903">
    <property type="entry name" value="CbiX"/>
    <property type="match status" value="2"/>
</dbReference>
<dbReference type="GO" id="GO:0016993">
    <property type="term" value="F:precorrin-8X methylmutase activity"/>
    <property type="evidence" value="ECO:0007669"/>
    <property type="project" value="InterPro"/>
</dbReference>
<evidence type="ECO:0000256" key="4">
    <source>
        <dbReference type="ARBA" id="ARBA00022723"/>
    </source>
</evidence>
<dbReference type="OrthoDB" id="9780708at2"/>
<comment type="pathway">
    <text evidence="1">Cofactor biosynthesis; adenosylcobalamin biosynthesis.</text>
</comment>
<dbReference type="STRING" id="1070319.CAGGBEG34_300007"/>
<evidence type="ECO:0000256" key="6">
    <source>
        <dbReference type="ARBA" id="ARBA00023239"/>
    </source>
</evidence>
<dbReference type="Pfam" id="PF02570">
    <property type="entry name" value="CbiC"/>
    <property type="match status" value="1"/>
</dbReference>
<evidence type="ECO:0000256" key="1">
    <source>
        <dbReference type="ARBA" id="ARBA00004953"/>
    </source>
</evidence>
<dbReference type="GO" id="GO:0016829">
    <property type="term" value="F:lyase activity"/>
    <property type="evidence" value="ECO:0007669"/>
    <property type="project" value="UniProtKB-KW"/>
</dbReference>
<dbReference type="EC" id="5.4.1.2" evidence="8"/>
<dbReference type="SUPFAM" id="SSF63965">
    <property type="entry name" value="Precorrin-8X methylmutase CbiC/CobH"/>
    <property type="match status" value="1"/>
</dbReference>
<dbReference type="InterPro" id="IPR003722">
    <property type="entry name" value="Cbl_synth_CobH/CbiC"/>
</dbReference>
<gene>
    <name evidence="8" type="primary">cobH</name>
    <name evidence="8" type="ORF">CAGGBEG34_300007</name>
</gene>
<name>G2JAK5_9BURK</name>
<dbReference type="CDD" id="cd03416">
    <property type="entry name" value="CbiX_SirB_N"/>
    <property type="match status" value="1"/>
</dbReference>
<dbReference type="CDD" id="cd03414">
    <property type="entry name" value="CbiX_SirB_C"/>
    <property type="match status" value="1"/>
</dbReference>
<evidence type="ECO:0000313" key="8">
    <source>
        <dbReference type="EMBL" id="CCD29807.1"/>
    </source>
</evidence>
<sequence length="534" mass="57744">MLMPDGIVVAGHGSRDPDGVREFEALVALIRMRASKRIVRHGYLEFALPTIDVAVRDALHAGAHPIVIVPGVLFAAAHAKNDLPTELHWLQHTFPEAKFSFASALDLHPRLLQLCAQRIIEAEGAALAKDGTGISRNQACLVVVGRGTSDPDANSEVSKLARMLEEGLGFGTSFVCYAGTAKPKVADGLRAAARLGYRRLVVLPYFLFDGILVKRIYAAANELRKRHPKLEVLSAGYLGPHPDVAEVLLERAAEGANGRAAMNCALCKYRAPIVGFEQQVGAPQRAHHLKVRGLANQNNQNEMPAERVVDRPYEPHPIEAESMRMIEAGRDWSRFSVNDARILKRLVHTSGDFSIVEDIFISAGAADIGLRALLRCQRVITDVTMVQAALKQALLAQLGIEVWCSVHDPATAILARTHGLTRSAAGIRRAWELFGNDAIIAIGDAPTAVTEAVRLVEQQGWRPQLIVGLPVGFVGAAECKEALRNTIQVPRMTNRGTRGGSPWAATVINALMISALNSIAVSDQVTVKRALGEA</sequence>
<keyword evidence="5 8" id="KW-0413">Isomerase</keyword>
<dbReference type="Proteomes" id="UP000054051">
    <property type="component" value="Unassembled WGS sequence"/>
</dbReference>
<keyword evidence="3" id="KW-0169">Cobalamin biosynthesis</keyword>
<dbReference type="GO" id="GO:0046872">
    <property type="term" value="F:metal ion binding"/>
    <property type="evidence" value="ECO:0007669"/>
    <property type="project" value="UniProtKB-KW"/>
</dbReference>
<evidence type="ECO:0000259" key="7">
    <source>
        <dbReference type="Pfam" id="PF02570"/>
    </source>
</evidence>
<dbReference type="PANTHER" id="PTHR43588">
    <property type="entry name" value="COBALT-PRECORRIN-8 METHYLMUTASE"/>
    <property type="match status" value="1"/>
</dbReference>